<feature type="non-terminal residue" evidence="1">
    <location>
        <position position="97"/>
    </location>
</feature>
<protein>
    <submittedName>
        <fullName evidence="1">Uncharacterized protein</fullName>
    </submittedName>
</protein>
<dbReference type="EMBL" id="JACVVK020000183">
    <property type="protein sequence ID" value="KAK7486173.1"/>
    <property type="molecule type" value="Genomic_DNA"/>
</dbReference>
<evidence type="ECO:0000313" key="1">
    <source>
        <dbReference type="EMBL" id="KAK7486173.1"/>
    </source>
</evidence>
<feature type="non-terminal residue" evidence="1">
    <location>
        <position position="1"/>
    </location>
</feature>
<reference evidence="1 2" key="1">
    <citation type="journal article" date="2023" name="Sci. Data">
        <title>Genome assembly of the Korean intertidal mud-creeper Batillaria attramentaria.</title>
        <authorList>
            <person name="Patra A.K."/>
            <person name="Ho P.T."/>
            <person name="Jun S."/>
            <person name="Lee S.J."/>
            <person name="Kim Y."/>
            <person name="Won Y.J."/>
        </authorList>
    </citation>
    <scope>NUCLEOTIDE SEQUENCE [LARGE SCALE GENOMIC DNA]</scope>
    <source>
        <strain evidence="1">Wonlab-2016</strain>
    </source>
</reference>
<keyword evidence="2" id="KW-1185">Reference proteome</keyword>
<evidence type="ECO:0000313" key="2">
    <source>
        <dbReference type="Proteomes" id="UP001519460"/>
    </source>
</evidence>
<gene>
    <name evidence="1" type="ORF">BaRGS_00022639</name>
</gene>
<organism evidence="1 2">
    <name type="scientific">Batillaria attramentaria</name>
    <dbReference type="NCBI Taxonomy" id="370345"/>
    <lineage>
        <taxon>Eukaryota</taxon>
        <taxon>Metazoa</taxon>
        <taxon>Spiralia</taxon>
        <taxon>Lophotrochozoa</taxon>
        <taxon>Mollusca</taxon>
        <taxon>Gastropoda</taxon>
        <taxon>Caenogastropoda</taxon>
        <taxon>Sorbeoconcha</taxon>
        <taxon>Cerithioidea</taxon>
        <taxon>Batillariidae</taxon>
        <taxon>Batillaria</taxon>
    </lineage>
</organism>
<accession>A0ABD0KG10</accession>
<sequence>TGSEWPHILPDDITGSGLRLGSKTVQRETSRAEGSAAASLSHYDALLAAYKGSAVRHSLHARAVSVGEVGYRETPEVGYNISERLQRFVIASLRDSR</sequence>
<comment type="caution">
    <text evidence="1">The sequence shown here is derived from an EMBL/GenBank/DDBJ whole genome shotgun (WGS) entry which is preliminary data.</text>
</comment>
<name>A0ABD0KG10_9CAEN</name>
<dbReference type="AlphaFoldDB" id="A0ABD0KG10"/>
<dbReference type="Proteomes" id="UP001519460">
    <property type="component" value="Unassembled WGS sequence"/>
</dbReference>
<proteinExistence type="predicted"/>